<proteinExistence type="predicted"/>
<dbReference type="RefSeq" id="WP_074922219.1">
    <property type="nucleotide sequence ID" value="NZ_AP025556.1"/>
</dbReference>
<keyword evidence="2" id="KW-0472">Membrane</keyword>
<feature type="region of interest" description="Disordered" evidence="1">
    <location>
        <begin position="44"/>
        <end position="63"/>
    </location>
</feature>
<dbReference type="NCBIfam" id="TIGR02281">
    <property type="entry name" value="clan_AA_DTGA"/>
    <property type="match status" value="1"/>
</dbReference>
<organism evidence="3 4">
    <name type="scientific">Delftia lacustris</name>
    <dbReference type="NCBI Taxonomy" id="558537"/>
    <lineage>
        <taxon>Bacteria</taxon>
        <taxon>Pseudomonadati</taxon>
        <taxon>Pseudomonadota</taxon>
        <taxon>Betaproteobacteria</taxon>
        <taxon>Burkholderiales</taxon>
        <taxon>Comamonadaceae</taxon>
        <taxon>Delftia</taxon>
    </lineage>
</organism>
<accession>A0A1H3NTA5</accession>
<evidence type="ECO:0000313" key="3">
    <source>
        <dbReference type="EMBL" id="SDY91930.1"/>
    </source>
</evidence>
<dbReference type="Gene3D" id="2.40.70.10">
    <property type="entry name" value="Acid Proteases"/>
    <property type="match status" value="1"/>
</dbReference>
<keyword evidence="3" id="KW-0645">Protease</keyword>
<dbReference type="Proteomes" id="UP000183417">
    <property type="component" value="Unassembled WGS sequence"/>
</dbReference>
<keyword evidence="3" id="KW-0378">Hydrolase</keyword>
<name>A0A1H3NTA5_9BURK</name>
<dbReference type="GO" id="GO:0008233">
    <property type="term" value="F:peptidase activity"/>
    <property type="evidence" value="ECO:0007669"/>
    <property type="project" value="UniProtKB-KW"/>
</dbReference>
<feature type="compositionally biased region" description="Low complexity" evidence="1">
    <location>
        <begin position="53"/>
        <end position="63"/>
    </location>
</feature>
<gene>
    <name evidence="3" type="ORF">SAMN05421547_109126</name>
</gene>
<dbReference type="InterPro" id="IPR021109">
    <property type="entry name" value="Peptidase_aspartic_dom_sf"/>
</dbReference>
<dbReference type="SUPFAM" id="SSF50630">
    <property type="entry name" value="Acid proteases"/>
    <property type="match status" value="1"/>
</dbReference>
<protein>
    <submittedName>
        <fullName evidence="3">Aspartyl protease family protein</fullName>
    </submittedName>
</protein>
<dbReference type="Pfam" id="PF13975">
    <property type="entry name" value="gag-asp_proteas"/>
    <property type="match status" value="1"/>
</dbReference>
<dbReference type="InterPro" id="IPR011969">
    <property type="entry name" value="Clan_AA_Asp_peptidase_C"/>
</dbReference>
<keyword evidence="2" id="KW-0812">Transmembrane</keyword>
<dbReference type="CDD" id="cd05483">
    <property type="entry name" value="retropepsin_like_bacteria"/>
    <property type="match status" value="1"/>
</dbReference>
<evidence type="ECO:0000256" key="2">
    <source>
        <dbReference type="SAM" id="Phobius"/>
    </source>
</evidence>
<keyword evidence="2" id="KW-1133">Transmembrane helix</keyword>
<dbReference type="EMBL" id="FNPE01000009">
    <property type="protein sequence ID" value="SDY91930.1"/>
    <property type="molecule type" value="Genomic_DNA"/>
</dbReference>
<evidence type="ECO:0000256" key="1">
    <source>
        <dbReference type="SAM" id="MobiDB-lite"/>
    </source>
</evidence>
<sequence>MKAPTVAAIGLPVTGQGRRQNGRLPPCSHRAAIVDPVCIAMRLKSTPPPSDPSDPSASSAPAAEPSVQSVARRGMLGFLLFWLLVMGVLYWAMQMYLKPAGVKVQADGTVAIARDRDGHFRVEGAVNGQPVLFLVDTGASMVGVTEPLAERAGLDGGEPVRFRTANGERDGRMVVADQVRVASLVVSGLRVGTGYTGSTDRDALLGQNFLRQFDVEIRGDRMLIHPRGSGSSPKQ</sequence>
<feature type="transmembrane region" description="Helical" evidence="2">
    <location>
        <begin position="75"/>
        <end position="93"/>
    </location>
</feature>
<evidence type="ECO:0000313" key="4">
    <source>
        <dbReference type="Proteomes" id="UP000183417"/>
    </source>
</evidence>
<dbReference type="GeneID" id="94692401"/>
<dbReference type="InterPro" id="IPR034122">
    <property type="entry name" value="Retropepsin-like_bacterial"/>
</dbReference>
<dbReference type="GO" id="GO:0006508">
    <property type="term" value="P:proteolysis"/>
    <property type="evidence" value="ECO:0007669"/>
    <property type="project" value="UniProtKB-KW"/>
</dbReference>
<dbReference type="AlphaFoldDB" id="A0A1H3NTA5"/>
<reference evidence="3 4" key="1">
    <citation type="submission" date="2016-10" db="EMBL/GenBank/DDBJ databases">
        <authorList>
            <person name="de Groot N.N."/>
        </authorList>
    </citation>
    <scope>NUCLEOTIDE SEQUENCE [LARGE SCALE GENOMIC DNA]</scope>
    <source>
        <strain evidence="3 4">LMG 24775</strain>
    </source>
</reference>